<name>A0ABW8D3A7_9GAMM</name>
<dbReference type="GO" id="GO:0016787">
    <property type="term" value="F:hydrolase activity"/>
    <property type="evidence" value="ECO:0007669"/>
    <property type="project" value="UniProtKB-KW"/>
</dbReference>
<dbReference type="PANTHER" id="PTHR45642:SF139">
    <property type="entry name" value="SGNH HYDROLASE-TYPE ESTERASE DOMAIN-CONTAINING PROTEIN"/>
    <property type="match status" value="1"/>
</dbReference>
<gene>
    <name evidence="2" type="ORF">ACD661_01260</name>
</gene>
<dbReference type="Pfam" id="PF00657">
    <property type="entry name" value="Lipase_GDSL"/>
    <property type="match status" value="1"/>
</dbReference>
<dbReference type="RefSeq" id="WP_400185734.1">
    <property type="nucleotide sequence ID" value="NZ_JBGORX010000001.1"/>
</dbReference>
<keyword evidence="3" id="KW-1185">Reference proteome</keyword>
<keyword evidence="2" id="KW-0378">Hydrolase</keyword>
<protein>
    <submittedName>
        <fullName evidence="2">SGNH/GDSL hydrolase family protein</fullName>
        <ecNumber evidence="2">3.1.-.-</ecNumber>
    </submittedName>
</protein>
<dbReference type="EMBL" id="JBGORX010000001">
    <property type="protein sequence ID" value="MFJ1267177.1"/>
    <property type="molecule type" value="Genomic_DNA"/>
</dbReference>
<keyword evidence="1" id="KW-0732">Signal</keyword>
<accession>A0ABW8D3A7</accession>
<evidence type="ECO:0000256" key="1">
    <source>
        <dbReference type="ARBA" id="ARBA00022729"/>
    </source>
</evidence>
<evidence type="ECO:0000313" key="2">
    <source>
        <dbReference type="EMBL" id="MFJ1267177.1"/>
    </source>
</evidence>
<dbReference type="Proteomes" id="UP001615550">
    <property type="component" value="Unassembled WGS sequence"/>
</dbReference>
<dbReference type="InterPro" id="IPR036514">
    <property type="entry name" value="SGNH_hydro_sf"/>
</dbReference>
<reference evidence="2 3" key="1">
    <citation type="submission" date="2024-08" db="EMBL/GenBank/DDBJ databases">
        <title>Draft Genome Sequence of Legionella lytica strain DSB2004, Isolated From a Fire Sprinkler System.</title>
        <authorList>
            <person name="Everhart A.D."/>
            <person name="Kidane D.T."/>
            <person name="Farone A.L."/>
            <person name="Farone M.B."/>
        </authorList>
    </citation>
    <scope>NUCLEOTIDE SEQUENCE [LARGE SCALE GENOMIC DNA]</scope>
    <source>
        <strain evidence="2 3">DSB2004</strain>
    </source>
</reference>
<dbReference type="EC" id="3.1.-.-" evidence="2"/>
<dbReference type="InterPro" id="IPR001087">
    <property type="entry name" value="GDSL"/>
</dbReference>
<dbReference type="Gene3D" id="3.40.50.1110">
    <property type="entry name" value="SGNH hydrolase"/>
    <property type="match status" value="1"/>
</dbReference>
<dbReference type="SUPFAM" id="SSF52266">
    <property type="entry name" value="SGNH hydrolase"/>
    <property type="match status" value="1"/>
</dbReference>
<proteinExistence type="predicted"/>
<dbReference type="InterPro" id="IPR050592">
    <property type="entry name" value="GDSL_lipolytic_enzyme"/>
</dbReference>
<evidence type="ECO:0000313" key="3">
    <source>
        <dbReference type="Proteomes" id="UP001615550"/>
    </source>
</evidence>
<organism evidence="2 3">
    <name type="scientific">Legionella lytica</name>
    <dbReference type="NCBI Taxonomy" id="96232"/>
    <lineage>
        <taxon>Bacteria</taxon>
        <taxon>Pseudomonadati</taxon>
        <taxon>Pseudomonadota</taxon>
        <taxon>Gammaproteobacteria</taxon>
        <taxon>Legionellales</taxon>
        <taxon>Legionellaceae</taxon>
        <taxon>Legionella</taxon>
    </lineage>
</organism>
<dbReference type="PANTHER" id="PTHR45642">
    <property type="entry name" value="GDSL ESTERASE/LIPASE EXL3"/>
    <property type="match status" value="1"/>
</dbReference>
<dbReference type="CDD" id="cd01846">
    <property type="entry name" value="fatty_acyltransferase_like"/>
    <property type="match status" value="1"/>
</dbReference>
<sequence>MRQKKISHIVMMGDSLSDRGTADKAEILGCIPMRWFAGLVGTSPKGRFTNGYVWADVISAFFANDFLIKDLKAKYGYSNDDLADAIIAKEKGVIDSLRYDYNLENDLYVTFEGRDFIRSYDEGGLSAYDYAWKPSTSITRFFSRIILSTLEKKREKLLAYDEEHQVTGLQKEQTLIVEWSGANDLITVNAEPSIAEVDRAIKERVKNIEILLQKGYRNFVWFNLPDLSLTPRFQNMTGKSGERARDNAHQCVDYFNQELAKACEKFKTTFPHCYFDVFDINSIFVKAYNNPTDYGLDPNKLKQPFTTSPDFRILPNGTAPAKDYAFWDDIHPTADVHAVLGNEFYKKYNLQFAFSEPEGKKVNEPAMDISVAQLQKAFCIRYADKLAKASSGFFGHKKASLAYQTASLDEILHHAFTKDGSDVREVLSELQWINKAGDVCLKIPALETAMAKLHDPEFDAVLVNI</sequence>
<comment type="caution">
    <text evidence="2">The sequence shown here is derived from an EMBL/GenBank/DDBJ whole genome shotgun (WGS) entry which is preliminary data.</text>
</comment>